<dbReference type="RefSeq" id="WP_354840680.1">
    <property type="nucleotide sequence ID" value="NZ_JBHTCG010000017.1"/>
</dbReference>
<dbReference type="Gene3D" id="1.10.10.10">
    <property type="entry name" value="Winged helix-like DNA-binding domain superfamily/Winged helix DNA-binding domain"/>
    <property type="match status" value="1"/>
</dbReference>
<sequence>MSHDPQMAARAWHGMRTLILDRYDRRKEVTAALDMSFIRVKALRHLAGSPMTMRQLATELSIDAPYTTLVVDDLVRRGLVVRDVHPDDRRQKIVTVTPEGEKAAARAEGILDEPPPAILALDPADLATLDRIIATLTR</sequence>
<dbReference type="Pfam" id="PF12802">
    <property type="entry name" value="MarR_2"/>
    <property type="match status" value="1"/>
</dbReference>
<gene>
    <name evidence="2" type="ORF">ACFQSB_23895</name>
</gene>
<dbReference type="SMART" id="SM00347">
    <property type="entry name" value="HTH_MARR"/>
    <property type="match status" value="1"/>
</dbReference>
<accession>A0ABW2P8C9</accession>
<dbReference type="Proteomes" id="UP001596496">
    <property type="component" value="Unassembled WGS sequence"/>
</dbReference>
<dbReference type="PANTHER" id="PTHR33164">
    <property type="entry name" value="TRANSCRIPTIONAL REGULATOR, MARR FAMILY"/>
    <property type="match status" value="1"/>
</dbReference>
<feature type="domain" description="HTH marR-type" evidence="1">
    <location>
        <begin position="1"/>
        <end position="138"/>
    </location>
</feature>
<evidence type="ECO:0000313" key="2">
    <source>
        <dbReference type="EMBL" id="MFC7385272.1"/>
    </source>
</evidence>
<dbReference type="InterPro" id="IPR000835">
    <property type="entry name" value="HTH_MarR-typ"/>
</dbReference>
<dbReference type="PANTHER" id="PTHR33164:SF57">
    <property type="entry name" value="MARR-FAMILY TRANSCRIPTIONAL REGULATOR"/>
    <property type="match status" value="1"/>
</dbReference>
<dbReference type="PROSITE" id="PS50995">
    <property type="entry name" value="HTH_MARR_2"/>
    <property type="match status" value="1"/>
</dbReference>
<dbReference type="PRINTS" id="PR00598">
    <property type="entry name" value="HTHMARR"/>
</dbReference>
<evidence type="ECO:0000259" key="1">
    <source>
        <dbReference type="PROSITE" id="PS50995"/>
    </source>
</evidence>
<dbReference type="SUPFAM" id="SSF46785">
    <property type="entry name" value="Winged helix' DNA-binding domain"/>
    <property type="match status" value="1"/>
</dbReference>
<dbReference type="InterPro" id="IPR036390">
    <property type="entry name" value="WH_DNA-bd_sf"/>
</dbReference>
<name>A0ABW2P8C9_9ACTN</name>
<organism evidence="2 3">
    <name type="scientific">Sphaerisporangium rhizosphaerae</name>
    <dbReference type="NCBI Taxonomy" id="2269375"/>
    <lineage>
        <taxon>Bacteria</taxon>
        <taxon>Bacillati</taxon>
        <taxon>Actinomycetota</taxon>
        <taxon>Actinomycetes</taxon>
        <taxon>Streptosporangiales</taxon>
        <taxon>Streptosporangiaceae</taxon>
        <taxon>Sphaerisporangium</taxon>
    </lineage>
</organism>
<dbReference type="EMBL" id="JBHTCG010000017">
    <property type="protein sequence ID" value="MFC7385272.1"/>
    <property type="molecule type" value="Genomic_DNA"/>
</dbReference>
<reference evidence="3" key="1">
    <citation type="journal article" date="2019" name="Int. J. Syst. Evol. Microbiol.">
        <title>The Global Catalogue of Microorganisms (GCM) 10K type strain sequencing project: providing services to taxonomists for standard genome sequencing and annotation.</title>
        <authorList>
            <consortium name="The Broad Institute Genomics Platform"/>
            <consortium name="The Broad Institute Genome Sequencing Center for Infectious Disease"/>
            <person name="Wu L."/>
            <person name="Ma J."/>
        </authorList>
    </citation>
    <scope>NUCLEOTIDE SEQUENCE [LARGE SCALE GENOMIC DNA]</scope>
    <source>
        <strain evidence="3">CECT 7649</strain>
    </source>
</reference>
<dbReference type="InterPro" id="IPR039422">
    <property type="entry name" value="MarR/SlyA-like"/>
</dbReference>
<keyword evidence="3" id="KW-1185">Reference proteome</keyword>
<comment type="caution">
    <text evidence="2">The sequence shown here is derived from an EMBL/GenBank/DDBJ whole genome shotgun (WGS) entry which is preliminary data.</text>
</comment>
<dbReference type="InterPro" id="IPR036388">
    <property type="entry name" value="WH-like_DNA-bd_sf"/>
</dbReference>
<protein>
    <submittedName>
        <fullName evidence="2">MarR family winged helix-turn-helix transcriptional regulator</fullName>
    </submittedName>
</protein>
<evidence type="ECO:0000313" key="3">
    <source>
        <dbReference type="Proteomes" id="UP001596496"/>
    </source>
</evidence>
<proteinExistence type="predicted"/>